<dbReference type="InterPro" id="IPR050097">
    <property type="entry name" value="Ferredoxin-NADP_redctase_2"/>
</dbReference>
<dbReference type="Gene3D" id="3.50.50.60">
    <property type="entry name" value="FAD/NAD(P)-binding domain"/>
    <property type="match status" value="2"/>
</dbReference>
<dbReference type="EMBL" id="JANUGU010000006">
    <property type="protein sequence ID" value="MCS0659783.1"/>
    <property type="molecule type" value="Genomic_DNA"/>
</dbReference>
<evidence type="ECO:0000259" key="3">
    <source>
        <dbReference type="Pfam" id="PF07992"/>
    </source>
</evidence>
<evidence type="ECO:0000313" key="4">
    <source>
        <dbReference type="EMBL" id="MCS0659783.1"/>
    </source>
</evidence>
<dbReference type="InterPro" id="IPR023753">
    <property type="entry name" value="FAD/NAD-binding_dom"/>
</dbReference>
<keyword evidence="2" id="KW-0560">Oxidoreductase</keyword>
<comment type="caution">
    <text evidence="4">The sequence shown here is derived from an EMBL/GenBank/DDBJ whole genome shotgun (WGS) entry which is preliminary data.</text>
</comment>
<dbReference type="PRINTS" id="PR00469">
    <property type="entry name" value="PNDRDTASEII"/>
</dbReference>
<accession>A0ABT2D384</accession>
<keyword evidence="1" id="KW-0285">Flavoprotein</keyword>
<dbReference type="RefSeq" id="WP_258812978.1">
    <property type="nucleotide sequence ID" value="NZ_JANUGU010000006.1"/>
</dbReference>
<evidence type="ECO:0000313" key="5">
    <source>
        <dbReference type="Proteomes" id="UP001204621"/>
    </source>
</evidence>
<evidence type="ECO:0000256" key="2">
    <source>
        <dbReference type="ARBA" id="ARBA00023002"/>
    </source>
</evidence>
<sequence>MQYDVIVIGGSYAGMAAALQLVRARRKVLVIDGGQRRNRFASHSHGFLGQDGVAPGEIARAARAQLEAYPTLTWHDGIAETASGVRDEFVVRTANGESHSGRRLLFATGVKDDLPAIPGLAERWGKAVFHCPYCHGYELDQGRIGVIGTGPASVHQAEMLTEWGDVTFLTNGVVELDAATRRALRDRGVTIEEGRIARLDGAADAVMADGRRLAFAGFFTAPRCTPSTSLADSMGCETEETPMGIQLRTDATKETSVKGAYACGDVGRAPHSVSLAVGDGAWAGVNVHRSLIWPDGGR</sequence>
<keyword evidence="5" id="KW-1185">Reference proteome</keyword>
<protein>
    <submittedName>
        <fullName evidence="4">NAD(P)/FAD-dependent oxidoreductase</fullName>
    </submittedName>
</protein>
<evidence type="ECO:0000256" key="1">
    <source>
        <dbReference type="ARBA" id="ARBA00022630"/>
    </source>
</evidence>
<dbReference type="InterPro" id="IPR036188">
    <property type="entry name" value="FAD/NAD-bd_sf"/>
</dbReference>
<dbReference type="SUPFAM" id="SSF51905">
    <property type="entry name" value="FAD/NAD(P)-binding domain"/>
    <property type="match status" value="1"/>
</dbReference>
<proteinExistence type="predicted"/>
<dbReference type="Proteomes" id="UP001204621">
    <property type="component" value="Unassembled WGS sequence"/>
</dbReference>
<reference evidence="4 5" key="1">
    <citation type="submission" date="2022-08" db="EMBL/GenBank/DDBJ databases">
        <title>Reclassification of Massilia species as members of the genera Telluria, Duganella, Pseudoduganella, Mokoshia gen. nov. and Zemynaea gen. nov. using orthogonal and non-orthogonal genome-based approaches.</title>
        <authorList>
            <person name="Bowman J.P."/>
        </authorList>
    </citation>
    <scope>NUCLEOTIDE SEQUENCE [LARGE SCALE GENOMIC DNA]</scope>
    <source>
        <strain evidence="4 5">JCM 31606</strain>
    </source>
</reference>
<name>A0ABT2D384_9BURK</name>
<dbReference type="Pfam" id="PF07992">
    <property type="entry name" value="Pyr_redox_2"/>
    <property type="match status" value="1"/>
</dbReference>
<organism evidence="4 5">
    <name type="scientific">Massilia terrae</name>
    <dbReference type="NCBI Taxonomy" id="1811224"/>
    <lineage>
        <taxon>Bacteria</taxon>
        <taxon>Pseudomonadati</taxon>
        <taxon>Pseudomonadota</taxon>
        <taxon>Betaproteobacteria</taxon>
        <taxon>Burkholderiales</taxon>
        <taxon>Oxalobacteraceae</taxon>
        <taxon>Telluria group</taxon>
        <taxon>Massilia</taxon>
    </lineage>
</organism>
<dbReference type="PRINTS" id="PR00368">
    <property type="entry name" value="FADPNR"/>
</dbReference>
<dbReference type="PANTHER" id="PTHR48105">
    <property type="entry name" value="THIOREDOXIN REDUCTASE 1-RELATED-RELATED"/>
    <property type="match status" value="1"/>
</dbReference>
<gene>
    <name evidence="4" type="ORF">NX778_17055</name>
</gene>
<feature type="domain" description="FAD/NAD(P)-binding" evidence="3">
    <location>
        <begin position="3"/>
        <end position="280"/>
    </location>
</feature>